<dbReference type="PANTHER" id="PTHR21505:SF8">
    <property type="entry name" value="DPT-YFP REPRESSOR BY OVEREXPRESSION, ISOFORM D-RELATED"/>
    <property type="match status" value="1"/>
</dbReference>
<dbReference type="SMART" id="SM00595">
    <property type="entry name" value="MADF"/>
    <property type="match status" value="1"/>
</dbReference>
<feature type="compositionally biased region" description="Polar residues" evidence="1">
    <location>
        <begin position="174"/>
        <end position="193"/>
    </location>
</feature>
<evidence type="ECO:0000313" key="4">
    <source>
        <dbReference type="Proteomes" id="UP000271974"/>
    </source>
</evidence>
<feature type="region of interest" description="Disordered" evidence="1">
    <location>
        <begin position="141"/>
        <end position="201"/>
    </location>
</feature>
<dbReference type="PANTHER" id="PTHR21505">
    <property type="entry name" value="MADF DOMAIN-CONTAINING PROTEIN-RELATED"/>
    <property type="match status" value="1"/>
</dbReference>
<comment type="caution">
    <text evidence="3">The sequence shown here is derived from an EMBL/GenBank/DDBJ whole genome shotgun (WGS) entry which is preliminary data.</text>
</comment>
<dbReference type="AlphaFoldDB" id="A0A433SIV7"/>
<evidence type="ECO:0000256" key="1">
    <source>
        <dbReference type="SAM" id="MobiDB-lite"/>
    </source>
</evidence>
<feature type="non-terminal residue" evidence="3">
    <location>
        <position position="1"/>
    </location>
</feature>
<reference evidence="3 4" key="1">
    <citation type="submission" date="2019-01" db="EMBL/GenBank/DDBJ databases">
        <title>A draft genome assembly of the solar-powered sea slug Elysia chlorotica.</title>
        <authorList>
            <person name="Cai H."/>
            <person name="Li Q."/>
            <person name="Fang X."/>
            <person name="Li J."/>
            <person name="Curtis N.E."/>
            <person name="Altenburger A."/>
            <person name="Shibata T."/>
            <person name="Feng M."/>
            <person name="Maeda T."/>
            <person name="Schwartz J.A."/>
            <person name="Shigenobu S."/>
            <person name="Lundholm N."/>
            <person name="Nishiyama T."/>
            <person name="Yang H."/>
            <person name="Hasebe M."/>
            <person name="Li S."/>
            <person name="Pierce S.K."/>
            <person name="Wang J."/>
        </authorList>
    </citation>
    <scope>NUCLEOTIDE SEQUENCE [LARGE SCALE GENOMIC DNA]</scope>
    <source>
        <strain evidence="3">EC2010</strain>
        <tissue evidence="3">Whole organism of an adult</tissue>
    </source>
</reference>
<proteinExistence type="predicted"/>
<name>A0A433SIV7_ELYCH</name>
<organism evidence="3 4">
    <name type="scientific">Elysia chlorotica</name>
    <name type="common">Eastern emerald elysia</name>
    <name type="synonym">Sea slug</name>
    <dbReference type="NCBI Taxonomy" id="188477"/>
    <lineage>
        <taxon>Eukaryota</taxon>
        <taxon>Metazoa</taxon>
        <taxon>Spiralia</taxon>
        <taxon>Lophotrochozoa</taxon>
        <taxon>Mollusca</taxon>
        <taxon>Gastropoda</taxon>
        <taxon>Heterobranchia</taxon>
        <taxon>Euthyneura</taxon>
        <taxon>Panpulmonata</taxon>
        <taxon>Sacoglossa</taxon>
        <taxon>Placobranchoidea</taxon>
        <taxon>Plakobranchidae</taxon>
        <taxon>Elysia</taxon>
    </lineage>
</organism>
<dbReference type="EMBL" id="RQTK01001964">
    <property type="protein sequence ID" value="RUS68860.1"/>
    <property type="molecule type" value="Genomic_DNA"/>
</dbReference>
<dbReference type="Proteomes" id="UP000271974">
    <property type="component" value="Unassembled WGS sequence"/>
</dbReference>
<dbReference type="InterPro" id="IPR006578">
    <property type="entry name" value="MADF-dom"/>
</dbReference>
<evidence type="ECO:0000259" key="2">
    <source>
        <dbReference type="PROSITE" id="PS51029"/>
    </source>
</evidence>
<evidence type="ECO:0000313" key="3">
    <source>
        <dbReference type="EMBL" id="RUS68860.1"/>
    </source>
</evidence>
<keyword evidence="4" id="KW-1185">Reference proteome</keyword>
<protein>
    <recommendedName>
        <fullName evidence="2">MADF domain-containing protein</fullName>
    </recommendedName>
</protein>
<dbReference type="OrthoDB" id="6377161at2759"/>
<accession>A0A433SIV7</accession>
<sequence>EFLLEFIRIYKEEECLWKVKSDSYHDKQKREKSYQRLLSKVREQNPDAQKDVIIKKIKNVRTVFRKENKQVKDSMRSGAGLDNVYSLRLWYYKELEFLTDQEECRPAVSNLSPDPEQNRDLQDSILSQDLFEAEVELDVDEPPSQWHNVLSPRPVRSDNQQDDFESPSPAPGPSVSTNPVQGSTPSTSGPAQSRRNKRKTPEDELLQFACAKIQNIPVSDKFDAFGLFVAKNLKEMTPEQYFHAQKLISEVIYEGQMRTLSRHSRLVASPHITPSTLPYRGNIQPIQQDMYQTYDNDY</sequence>
<gene>
    <name evidence="3" type="ORF">EGW08_023379</name>
</gene>
<feature type="domain" description="MADF" evidence="2">
    <location>
        <begin position="5"/>
        <end position="103"/>
    </location>
</feature>
<dbReference type="PROSITE" id="PS51029">
    <property type="entry name" value="MADF"/>
    <property type="match status" value="1"/>
</dbReference>
<dbReference type="Pfam" id="PF10545">
    <property type="entry name" value="MADF_DNA_bdg"/>
    <property type="match status" value="1"/>
</dbReference>